<proteinExistence type="predicted"/>
<dbReference type="GO" id="GO:0005840">
    <property type="term" value="C:ribosome"/>
    <property type="evidence" value="ECO:0007669"/>
    <property type="project" value="InterPro"/>
</dbReference>
<comment type="caution">
    <text evidence="2">The sequence shown here is derived from an EMBL/GenBank/DDBJ whole genome shotgun (WGS) entry which is preliminary data.</text>
</comment>
<dbReference type="AlphaFoldDB" id="A0AAV9DHC6"/>
<dbReference type="GO" id="GO:0003735">
    <property type="term" value="F:structural constituent of ribosome"/>
    <property type="evidence" value="ECO:0007669"/>
    <property type="project" value="InterPro"/>
</dbReference>
<reference evidence="2" key="1">
    <citation type="journal article" date="2023" name="Nat. Commun.">
        <title>Diploid and tetraploid genomes of Acorus and the evolution of monocots.</title>
        <authorList>
            <person name="Ma L."/>
            <person name="Liu K.W."/>
            <person name="Li Z."/>
            <person name="Hsiao Y.Y."/>
            <person name="Qi Y."/>
            <person name="Fu T."/>
            <person name="Tang G.D."/>
            <person name="Zhang D."/>
            <person name="Sun W.H."/>
            <person name="Liu D.K."/>
            <person name="Li Y."/>
            <person name="Chen G.Z."/>
            <person name="Liu X.D."/>
            <person name="Liao X.Y."/>
            <person name="Jiang Y.T."/>
            <person name="Yu X."/>
            <person name="Hao Y."/>
            <person name="Huang J."/>
            <person name="Zhao X.W."/>
            <person name="Ke S."/>
            <person name="Chen Y.Y."/>
            <person name="Wu W.L."/>
            <person name="Hsu J.L."/>
            <person name="Lin Y.F."/>
            <person name="Huang M.D."/>
            <person name="Li C.Y."/>
            <person name="Huang L."/>
            <person name="Wang Z.W."/>
            <person name="Zhao X."/>
            <person name="Zhong W.Y."/>
            <person name="Peng D.H."/>
            <person name="Ahmad S."/>
            <person name="Lan S."/>
            <person name="Zhang J.S."/>
            <person name="Tsai W.C."/>
            <person name="Van de Peer Y."/>
            <person name="Liu Z.J."/>
        </authorList>
    </citation>
    <scope>NUCLEOTIDE SEQUENCE</scope>
    <source>
        <strain evidence="2">CP</strain>
    </source>
</reference>
<evidence type="ECO:0000313" key="2">
    <source>
        <dbReference type="EMBL" id="KAK1300508.1"/>
    </source>
</evidence>
<accession>A0AAV9DHC6</accession>
<dbReference type="Proteomes" id="UP001180020">
    <property type="component" value="Unassembled WGS sequence"/>
</dbReference>
<feature type="compositionally biased region" description="Basic residues" evidence="1">
    <location>
        <begin position="37"/>
        <end position="52"/>
    </location>
</feature>
<dbReference type="InterPro" id="IPR020526">
    <property type="entry name" value="Ribosomal_cL38"/>
</dbReference>
<dbReference type="GO" id="GO:0019843">
    <property type="term" value="F:rRNA binding"/>
    <property type="evidence" value="ECO:0007669"/>
    <property type="project" value="InterPro"/>
</dbReference>
<reference evidence="2" key="2">
    <citation type="submission" date="2023-06" db="EMBL/GenBank/DDBJ databases">
        <authorList>
            <person name="Ma L."/>
            <person name="Liu K.-W."/>
            <person name="Li Z."/>
            <person name="Hsiao Y.-Y."/>
            <person name="Qi Y."/>
            <person name="Fu T."/>
            <person name="Tang G."/>
            <person name="Zhang D."/>
            <person name="Sun W.-H."/>
            <person name="Liu D.-K."/>
            <person name="Li Y."/>
            <person name="Chen G.-Z."/>
            <person name="Liu X.-D."/>
            <person name="Liao X.-Y."/>
            <person name="Jiang Y.-T."/>
            <person name="Yu X."/>
            <person name="Hao Y."/>
            <person name="Huang J."/>
            <person name="Zhao X.-W."/>
            <person name="Ke S."/>
            <person name="Chen Y.-Y."/>
            <person name="Wu W.-L."/>
            <person name="Hsu J.-L."/>
            <person name="Lin Y.-F."/>
            <person name="Huang M.-D."/>
            <person name="Li C.-Y."/>
            <person name="Huang L."/>
            <person name="Wang Z.-W."/>
            <person name="Zhao X."/>
            <person name="Zhong W.-Y."/>
            <person name="Peng D.-H."/>
            <person name="Ahmad S."/>
            <person name="Lan S."/>
            <person name="Zhang J.-S."/>
            <person name="Tsai W.-C."/>
            <person name="Van De Peer Y."/>
            <person name="Liu Z.-J."/>
        </authorList>
    </citation>
    <scope>NUCLEOTIDE SEQUENCE</scope>
    <source>
        <strain evidence="2">CP</strain>
        <tissue evidence="2">Leaves</tissue>
    </source>
</reference>
<dbReference type="GO" id="GO:0006412">
    <property type="term" value="P:translation"/>
    <property type="evidence" value="ECO:0007669"/>
    <property type="project" value="InterPro"/>
</dbReference>
<dbReference type="PANTHER" id="PTHR36798">
    <property type="entry name" value="50S RIBOSOMAL PROTEIN 6, CHLOROPLASTIC"/>
    <property type="match status" value="1"/>
</dbReference>
<sequence>MSSLSAAAATLKSTIVNARRASTPPTKTMVVECSSRPQKKATAHHMKTRPKKSQPWDIRRKPAVYPPLPPLPSDWSLLSEDESASESAVVVPEAEQPVVVSTA</sequence>
<feature type="compositionally biased region" description="Low complexity" evidence="1">
    <location>
        <begin position="85"/>
        <end position="103"/>
    </location>
</feature>
<keyword evidence="3" id="KW-1185">Reference proteome</keyword>
<gene>
    <name evidence="2" type="ORF">QJS10_CPB13g00022</name>
</gene>
<dbReference type="Pfam" id="PF17257">
    <property type="entry name" value="DUF5323"/>
    <property type="match status" value="1"/>
</dbReference>
<evidence type="ECO:0000313" key="3">
    <source>
        <dbReference type="Proteomes" id="UP001180020"/>
    </source>
</evidence>
<name>A0AAV9DHC6_ACOCL</name>
<dbReference type="EMBL" id="JAUJYO010000013">
    <property type="protein sequence ID" value="KAK1300508.1"/>
    <property type="molecule type" value="Genomic_DNA"/>
</dbReference>
<feature type="region of interest" description="Disordered" evidence="1">
    <location>
        <begin position="1"/>
        <end position="103"/>
    </location>
</feature>
<evidence type="ECO:0000256" key="1">
    <source>
        <dbReference type="SAM" id="MobiDB-lite"/>
    </source>
</evidence>
<protein>
    <recommendedName>
        <fullName evidence="4">50S ribosomal protein 6, chloroplastic</fullName>
    </recommendedName>
</protein>
<evidence type="ECO:0008006" key="4">
    <source>
        <dbReference type="Google" id="ProtNLM"/>
    </source>
</evidence>
<organism evidence="2 3">
    <name type="scientific">Acorus calamus</name>
    <name type="common">Sweet flag</name>
    <dbReference type="NCBI Taxonomy" id="4465"/>
    <lineage>
        <taxon>Eukaryota</taxon>
        <taxon>Viridiplantae</taxon>
        <taxon>Streptophyta</taxon>
        <taxon>Embryophyta</taxon>
        <taxon>Tracheophyta</taxon>
        <taxon>Spermatophyta</taxon>
        <taxon>Magnoliopsida</taxon>
        <taxon>Liliopsida</taxon>
        <taxon>Acoraceae</taxon>
        <taxon>Acorus</taxon>
    </lineage>
</organism>
<dbReference type="PANTHER" id="PTHR36798:SF2">
    <property type="entry name" value="LARGE RIBOSOMAL SUBUNIT PROTEIN CL38"/>
    <property type="match status" value="1"/>
</dbReference>
<feature type="compositionally biased region" description="Low complexity" evidence="1">
    <location>
        <begin position="1"/>
        <end position="14"/>
    </location>
</feature>
<dbReference type="GO" id="GO:0009507">
    <property type="term" value="C:chloroplast"/>
    <property type="evidence" value="ECO:0007669"/>
    <property type="project" value="InterPro"/>
</dbReference>